<dbReference type="Gene3D" id="1.25.10.10">
    <property type="entry name" value="Leucine-rich Repeat Variant"/>
    <property type="match status" value="6"/>
</dbReference>
<dbReference type="InterPro" id="IPR016024">
    <property type="entry name" value="ARM-type_fold"/>
</dbReference>
<accession>A0AA36ICQ2</accession>
<gene>
    <name evidence="2" type="ORF">EVOR1521_LOCUS11902</name>
</gene>
<dbReference type="SMART" id="SM00567">
    <property type="entry name" value="EZ_HEAT"/>
    <property type="match status" value="9"/>
</dbReference>
<dbReference type="PANTHER" id="PTHR12697:SF5">
    <property type="entry name" value="DEOXYHYPUSINE HYDROXYLASE"/>
    <property type="match status" value="1"/>
</dbReference>
<organism evidence="2 3">
    <name type="scientific">Effrenium voratum</name>
    <dbReference type="NCBI Taxonomy" id="2562239"/>
    <lineage>
        <taxon>Eukaryota</taxon>
        <taxon>Sar</taxon>
        <taxon>Alveolata</taxon>
        <taxon>Dinophyceae</taxon>
        <taxon>Suessiales</taxon>
        <taxon>Symbiodiniaceae</taxon>
        <taxon>Effrenium</taxon>
    </lineage>
</organism>
<proteinExistence type="predicted"/>
<reference evidence="2" key="1">
    <citation type="submission" date="2023-08" db="EMBL/GenBank/DDBJ databases">
        <authorList>
            <person name="Chen Y."/>
            <person name="Shah S."/>
            <person name="Dougan E. K."/>
            <person name="Thang M."/>
            <person name="Chan C."/>
        </authorList>
    </citation>
    <scope>NUCLEOTIDE SEQUENCE</scope>
</reference>
<dbReference type="GO" id="GO:0016491">
    <property type="term" value="F:oxidoreductase activity"/>
    <property type="evidence" value="ECO:0007669"/>
    <property type="project" value="TreeGrafter"/>
</dbReference>
<dbReference type="Proteomes" id="UP001178507">
    <property type="component" value="Unassembled WGS sequence"/>
</dbReference>
<evidence type="ECO:0000313" key="3">
    <source>
        <dbReference type="Proteomes" id="UP001178507"/>
    </source>
</evidence>
<dbReference type="PANTHER" id="PTHR12697">
    <property type="entry name" value="PBS LYASE HEAT-LIKE PROTEIN"/>
    <property type="match status" value="1"/>
</dbReference>
<sequence length="847" mass="88928">MADQVFRIAQTSLASFLEASTWLQLRVSSLQAKDLPSCHDVGLLLARSLCKDSHSSSSGFWRKLAFLRKFWERGGGNEKVIEALWGPLEGPDWRVRQAVLSVLPCALSGFKSCSKATVARVLQALQDESADVREAAVQTLPLLAEPGKEVVDALLSRILDRSTLVRRAVVIALPELSMPGDDAVIHAVLGRRLDVDPDVRRGALASLVKLWQLGRGCQGSGGLPQSLVEAVAKRISADPEEEVRVVAVVGLSTMGREGGVALRVLQELLVVASARDASAARQAAFAHLAPCAKAAFVQQGDAEQLASLRSIAGAVGQALKEEDPSLRRSAAECLRDLGHPSLLAAAEAGIRDRDKMVRSACLSAAARMRPSSKSKRLCISVALQCLADVSVTMRCEAAKVLQALGNTGDSSVDSLVVDALLGRLQDAPEVASGAAEALGFFADRSVSDALLERFHASSSLQMKCSVVRALSRLGNEADLTTLAADMKDFHEEVVLAFAQALGNGRRGDPAIIAALLRQVPLASAETLCEILKALSKVCSGGDSRATAAVMKIARESEESPVILEALKSLQHMVRRGDEQASGMLLKLLSHSQPLIRGAAAQSLGALGKKGDPTSVCALLRLLRSDEDVSNRVAAIQAVVQLAGVHGNCKRKRSDSTAICALAECMRDPLPELRRAAAAALPSLAQRGDPVAVAGVLFGLGHQDAAIRANVAAALPKVALPGDKAVIAALCGGLSLPSSSVGLETFCVRRSQLGERCGHRAGGSGKCAGRAVPTGEGPRGGGAPGAAEGLGLPRAPRRHAGAQEDLRHEGCADDQPCHPGTRPEVPTQCLLGRLLRAKLRLHHSAEKS</sequence>
<dbReference type="Pfam" id="PF13646">
    <property type="entry name" value="HEAT_2"/>
    <property type="match status" value="2"/>
</dbReference>
<protein>
    <submittedName>
        <fullName evidence="2">Uncharacterized protein</fullName>
    </submittedName>
</protein>
<feature type="compositionally biased region" description="Low complexity" evidence="1">
    <location>
        <begin position="784"/>
        <end position="793"/>
    </location>
</feature>
<comment type="caution">
    <text evidence="2">The sequence shown here is derived from an EMBL/GenBank/DDBJ whole genome shotgun (WGS) entry which is preliminary data.</text>
</comment>
<dbReference type="InterPro" id="IPR011989">
    <property type="entry name" value="ARM-like"/>
</dbReference>
<dbReference type="SUPFAM" id="SSF48371">
    <property type="entry name" value="ARM repeat"/>
    <property type="match status" value="2"/>
</dbReference>
<dbReference type="AlphaFoldDB" id="A0AA36ICQ2"/>
<keyword evidence="3" id="KW-1185">Reference proteome</keyword>
<dbReference type="InterPro" id="IPR004155">
    <property type="entry name" value="PBS_lyase_HEAT"/>
</dbReference>
<evidence type="ECO:0000313" key="2">
    <source>
        <dbReference type="EMBL" id="CAJ1385266.1"/>
    </source>
</evidence>
<dbReference type="EMBL" id="CAUJNA010001218">
    <property type="protein sequence ID" value="CAJ1385266.1"/>
    <property type="molecule type" value="Genomic_DNA"/>
</dbReference>
<name>A0AA36ICQ2_9DINO</name>
<evidence type="ECO:0000256" key="1">
    <source>
        <dbReference type="SAM" id="MobiDB-lite"/>
    </source>
</evidence>
<feature type="region of interest" description="Disordered" evidence="1">
    <location>
        <begin position="763"/>
        <end position="823"/>
    </location>
</feature>
<feature type="compositionally biased region" description="Basic and acidic residues" evidence="1">
    <location>
        <begin position="800"/>
        <end position="810"/>
    </location>
</feature>